<evidence type="ECO:0000313" key="1">
    <source>
        <dbReference type="EMBL" id="SFO08386.1"/>
    </source>
</evidence>
<name>A0A1I5EAV0_9FLAO</name>
<accession>A0A1I5EAV0</accession>
<keyword evidence="2" id="KW-1185">Reference proteome</keyword>
<dbReference type="RefSeq" id="WP_091524958.1">
    <property type="nucleotide sequence ID" value="NZ_FOVI01000019.1"/>
</dbReference>
<reference evidence="2" key="1">
    <citation type="submission" date="2016-10" db="EMBL/GenBank/DDBJ databases">
        <authorList>
            <person name="Varghese N."/>
            <person name="Submissions S."/>
        </authorList>
    </citation>
    <scope>NUCLEOTIDE SEQUENCE [LARGE SCALE GENOMIC DNA]</scope>
    <source>
        <strain evidence="2">DS-12</strain>
    </source>
</reference>
<dbReference type="STRING" id="913024.SAMN05421741_11956"/>
<dbReference type="AlphaFoldDB" id="A0A1I5EAV0"/>
<organism evidence="1 2">
    <name type="scientific">Paenimyroides ummariense</name>
    <dbReference type="NCBI Taxonomy" id="913024"/>
    <lineage>
        <taxon>Bacteria</taxon>
        <taxon>Pseudomonadati</taxon>
        <taxon>Bacteroidota</taxon>
        <taxon>Flavobacteriia</taxon>
        <taxon>Flavobacteriales</taxon>
        <taxon>Flavobacteriaceae</taxon>
        <taxon>Paenimyroides</taxon>
    </lineage>
</organism>
<proteinExistence type="predicted"/>
<sequence length="207" mass="24333">MFQYIRTILFLLVFLTISKFDVYGQTYNEYEIYSTIINDKEINWTNKNTILVIRNVKLNDDSREFLEELDSDPNMVLPFSYFDDESQKKYLTDQNYQDALLGLLKTSTQKIKIKPFVDSTFNLKPINKRKFNSFFKRDIDKGWGQIDKKYQSNWVVEFSKVSFSGNYAAVYYGYHCGGLCGSGQLLVLEKKESAKWVVISKINLWMS</sequence>
<dbReference type="OrthoDB" id="714084at2"/>
<protein>
    <submittedName>
        <fullName evidence="1">Uncharacterized protein</fullName>
    </submittedName>
</protein>
<gene>
    <name evidence="1" type="ORF">SAMN05421741_11956</name>
</gene>
<evidence type="ECO:0000313" key="2">
    <source>
        <dbReference type="Proteomes" id="UP000199036"/>
    </source>
</evidence>
<dbReference type="EMBL" id="FOVI01000019">
    <property type="protein sequence ID" value="SFO08386.1"/>
    <property type="molecule type" value="Genomic_DNA"/>
</dbReference>
<dbReference type="Proteomes" id="UP000199036">
    <property type="component" value="Unassembled WGS sequence"/>
</dbReference>